<dbReference type="Pfam" id="PF13855">
    <property type="entry name" value="LRR_8"/>
    <property type="match status" value="4"/>
</dbReference>
<keyword evidence="3" id="KW-0677">Repeat</keyword>
<dbReference type="InterPro" id="IPR003591">
    <property type="entry name" value="Leu-rich_rpt_typical-subtyp"/>
</dbReference>
<dbReference type="EMBL" id="JAUPFM010000014">
    <property type="protein sequence ID" value="KAK2830934.1"/>
    <property type="molecule type" value="Genomic_DNA"/>
</dbReference>
<dbReference type="Proteomes" id="UP001187415">
    <property type="component" value="Unassembled WGS sequence"/>
</dbReference>
<feature type="chain" id="PRO_5041686628" evidence="5">
    <location>
        <begin position="29"/>
        <end position="713"/>
    </location>
</feature>
<organism evidence="6 7">
    <name type="scientific">Channa striata</name>
    <name type="common">Snakehead murrel</name>
    <name type="synonym">Ophicephalus striatus</name>
    <dbReference type="NCBI Taxonomy" id="64152"/>
    <lineage>
        <taxon>Eukaryota</taxon>
        <taxon>Metazoa</taxon>
        <taxon>Chordata</taxon>
        <taxon>Craniata</taxon>
        <taxon>Vertebrata</taxon>
        <taxon>Euteleostomi</taxon>
        <taxon>Actinopterygii</taxon>
        <taxon>Neopterygii</taxon>
        <taxon>Teleostei</taxon>
        <taxon>Neoteleostei</taxon>
        <taxon>Acanthomorphata</taxon>
        <taxon>Anabantaria</taxon>
        <taxon>Anabantiformes</taxon>
        <taxon>Channoidei</taxon>
        <taxon>Channidae</taxon>
        <taxon>Channa</taxon>
    </lineage>
</organism>
<dbReference type="Gene3D" id="3.80.10.10">
    <property type="entry name" value="Ribonuclease Inhibitor"/>
    <property type="match status" value="4"/>
</dbReference>
<dbReference type="GO" id="GO:0005886">
    <property type="term" value="C:plasma membrane"/>
    <property type="evidence" value="ECO:0007669"/>
    <property type="project" value="TreeGrafter"/>
</dbReference>
<dbReference type="PANTHER" id="PTHR24369:SF210">
    <property type="entry name" value="CHAOPTIN-RELATED"/>
    <property type="match status" value="1"/>
</dbReference>
<dbReference type="SMART" id="SM00364">
    <property type="entry name" value="LRR_BAC"/>
    <property type="match status" value="5"/>
</dbReference>
<dbReference type="SMART" id="SM00369">
    <property type="entry name" value="LRR_TYP"/>
    <property type="match status" value="14"/>
</dbReference>
<keyword evidence="7" id="KW-1185">Reference proteome</keyword>
<evidence type="ECO:0000256" key="1">
    <source>
        <dbReference type="ARBA" id="ARBA00022614"/>
    </source>
</evidence>
<dbReference type="InterPro" id="IPR032675">
    <property type="entry name" value="LRR_dom_sf"/>
</dbReference>
<dbReference type="PANTHER" id="PTHR24369">
    <property type="entry name" value="ANTIGEN BSP, PUTATIVE-RELATED"/>
    <property type="match status" value="1"/>
</dbReference>
<dbReference type="PRINTS" id="PR00019">
    <property type="entry name" value="LEURICHRPT"/>
</dbReference>
<evidence type="ECO:0000256" key="2">
    <source>
        <dbReference type="ARBA" id="ARBA00022729"/>
    </source>
</evidence>
<evidence type="ECO:0000256" key="5">
    <source>
        <dbReference type="SAM" id="SignalP"/>
    </source>
</evidence>
<keyword evidence="1" id="KW-0433">Leucine-rich repeat</keyword>
<dbReference type="SMART" id="SM00365">
    <property type="entry name" value="LRR_SD22"/>
    <property type="match status" value="6"/>
</dbReference>
<keyword evidence="2 5" id="KW-0732">Signal</keyword>
<feature type="signal peptide" evidence="5">
    <location>
        <begin position="1"/>
        <end position="28"/>
    </location>
</feature>
<protein>
    <submittedName>
        <fullName evidence="6">Uncharacterized protein</fullName>
    </submittedName>
</protein>
<reference evidence="6" key="1">
    <citation type="submission" date="2023-07" db="EMBL/GenBank/DDBJ databases">
        <title>Chromosome-level Genome Assembly of Striped Snakehead (Channa striata).</title>
        <authorList>
            <person name="Liu H."/>
        </authorList>
    </citation>
    <scope>NUCLEOTIDE SEQUENCE</scope>
    <source>
        <strain evidence="6">Gz</strain>
        <tissue evidence="6">Muscle</tissue>
    </source>
</reference>
<comment type="caution">
    <text evidence="6">The sequence shown here is derived from an EMBL/GenBank/DDBJ whole genome shotgun (WGS) entry which is preliminary data.</text>
</comment>
<evidence type="ECO:0000256" key="3">
    <source>
        <dbReference type="ARBA" id="ARBA00022737"/>
    </source>
</evidence>
<gene>
    <name evidence="6" type="ORF">Q5P01_018865</name>
</gene>
<dbReference type="InterPro" id="IPR001611">
    <property type="entry name" value="Leu-rich_rpt"/>
</dbReference>
<dbReference type="PROSITE" id="PS51450">
    <property type="entry name" value="LRR"/>
    <property type="match status" value="3"/>
</dbReference>
<keyword evidence="4" id="KW-0325">Glycoprotein</keyword>
<dbReference type="SUPFAM" id="SSF52058">
    <property type="entry name" value="L domain-like"/>
    <property type="match status" value="3"/>
</dbReference>
<evidence type="ECO:0000256" key="4">
    <source>
        <dbReference type="ARBA" id="ARBA00023180"/>
    </source>
</evidence>
<dbReference type="FunFam" id="3.80.10.10:FF:000770">
    <property type="entry name" value="Uncharacterized protein"/>
    <property type="match status" value="1"/>
</dbReference>
<dbReference type="InterPro" id="IPR050541">
    <property type="entry name" value="LRR_TM_domain-containing"/>
</dbReference>
<proteinExistence type="predicted"/>
<evidence type="ECO:0000313" key="6">
    <source>
        <dbReference type="EMBL" id="KAK2830934.1"/>
    </source>
</evidence>
<dbReference type="AlphaFoldDB" id="A0AA88SGE3"/>
<evidence type="ECO:0000313" key="7">
    <source>
        <dbReference type="Proteomes" id="UP001187415"/>
    </source>
</evidence>
<accession>A0AA88SGE3</accession>
<sequence>MESLSVHFLQRLPVFLLTLLLNINPSLAYSLKNCTIIYSDNPLDDASVDCSDCRHVTVPDDIPRDVTSITLLQNLIENIRKEDFENLSKLRILVLSFNEISHVEDGSFSHLTSLTFLNINHNKLTNLTANLFEGLSNLTRLDLGNNIIQFIHTSAFQFLTSLQTVIIDSNHLKKITDIQPILQLPHLQELSISFNLFSSFETKDLLLNVSSSLKVLDVSHNNLKSFSITTPIFPQLEMIDLTRCGQTGGMRWDIPDRTLLKNLTQLVFGTTLIPFEVIRNVLQNLNSLMHLRLNYMKRWINKGLLATVCKIPTLRRLDLFWNKVPNLGTKLVTCSQLTDLNLSYNEMPELSKGSIRSMKMLRSLKMENNLLTKVPEDIRSLSSLEILNLGDNLISDLDCKDFINTTSLTELYLNISHITKLDSCVFENLNNLKVLDLSHNLLWTIGEAFKIGPAVLEVLDLSNNLIPFYGKGDFKGLGSLKYLNLASDTIEGLESTVFEGMNKLGSLTVSLPFDFQYVFKGLQNLENFEIYLKIPFGPHSYNFEAFRHLKSLKVFTVILSGHHFAFPLDILPQTLHAMRHLESFTAENVFNSVPDPYTFQFNPHLNNLTIRKTDLSDLDPELFRPIPKLQVLDFSNCKLKSLDFLAQANLSALRYLKLTDNEIIVINETVFQSLPALTYLELDNNPFTCDCSNARFIQWVKSNNQTQVVNACC</sequence>
<name>A0AA88SGE3_CHASR</name>